<evidence type="ECO:0000313" key="3">
    <source>
        <dbReference type="Proteomes" id="UP001054837"/>
    </source>
</evidence>
<evidence type="ECO:0000256" key="1">
    <source>
        <dbReference type="SAM" id="MobiDB-lite"/>
    </source>
</evidence>
<name>A0AAV4UFD0_9ARAC</name>
<reference evidence="2 3" key="1">
    <citation type="submission" date="2021-06" db="EMBL/GenBank/DDBJ databases">
        <title>Caerostris darwini draft genome.</title>
        <authorList>
            <person name="Kono N."/>
            <person name="Arakawa K."/>
        </authorList>
    </citation>
    <scope>NUCLEOTIDE SEQUENCE [LARGE SCALE GENOMIC DNA]</scope>
</reference>
<dbReference type="Proteomes" id="UP001054837">
    <property type="component" value="Unassembled WGS sequence"/>
</dbReference>
<keyword evidence="3" id="KW-1185">Reference proteome</keyword>
<comment type="caution">
    <text evidence="2">The sequence shown here is derived from an EMBL/GenBank/DDBJ whole genome shotgun (WGS) entry which is preliminary data.</text>
</comment>
<sequence>MQFESSPRSSHQQFEGGRRLGTRNRIFLKRESRSGGNVLKNANSALPLSALLKEVVPDSNSISSNQTCLPLFLFSPTLQTERMLSVAFIGQNNKNERIHECFS</sequence>
<protein>
    <submittedName>
        <fullName evidence="2">Uncharacterized protein</fullName>
    </submittedName>
</protein>
<dbReference type="AlphaFoldDB" id="A0AAV4UFD0"/>
<feature type="compositionally biased region" description="Polar residues" evidence="1">
    <location>
        <begin position="1"/>
        <end position="13"/>
    </location>
</feature>
<evidence type="ECO:0000313" key="2">
    <source>
        <dbReference type="EMBL" id="GIY56484.1"/>
    </source>
</evidence>
<gene>
    <name evidence="2" type="ORF">CDAR_63071</name>
</gene>
<organism evidence="2 3">
    <name type="scientific">Caerostris darwini</name>
    <dbReference type="NCBI Taxonomy" id="1538125"/>
    <lineage>
        <taxon>Eukaryota</taxon>
        <taxon>Metazoa</taxon>
        <taxon>Ecdysozoa</taxon>
        <taxon>Arthropoda</taxon>
        <taxon>Chelicerata</taxon>
        <taxon>Arachnida</taxon>
        <taxon>Araneae</taxon>
        <taxon>Araneomorphae</taxon>
        <taxon>Entelegynae</taxon>
        <taxon>Araneoidea</taxon>
        <taxon>Araneidae</taxon>
        <taxon>Caerostris</taxon>
    </lineage>
</organism>
<proteinExistence type="predicted"/>
<dbReference type="EMBL" id="BPLQ01011198">
    <property type="protein sequence ID" value="GIY56484.1"/>
    <property type="molecule type" value="Genomic_DNA"/>
</dbReference>
<accession>A0AAV4UFD0</accession>
<feature type="region of interest" description="Disordered" evidence="1">
    <location>
        <begin position="1"/>
        <end position="22"/>
    </location>
</feature>